<proteinExistence type="predicted"/>
<sequence>MSVIISCAGLQPVPVEAYGEESATLFDNLPTPLKSAEVDVLYATDREPDSDQGILMYGNDRSSSLGFGLARVNLGKELSWDDLV</sequence>
<name>X1BZ45_9ZZZZ</name>
<gene>
    <name evidence="1" type="ORF">S01H4_49541</name>
</gene>
<accession>X1BZ45</accession>
<feature type="non-terminal residue" evidence="1">
    <location>
        <position position="84"/>
    </location>
</feature>
<comment type="caution">
    <text evidence="1">The sequence shown here is derived from an EMBL/GenBank/DDBJ whole genome shotgun (WGS) entry which is preliminary data.</text>
</comment>
<organism evidence="1">
    <name type="scientific">marine sediment metagenome</name>
    <dbReference type="NCBI Taxonomy" id="412755"/>
    <lineage>
        <taxon>unclassified sequences</taxon>
        <taxon>metagenomes</taxon>
        <taxon>ecological metagenomes</taxon>
    </lineage>
</organism>
<dbReference type="AlphaFoldDB" id="X1BZ45"/>
<reference evidence="1" key="1">
    <citation type="journal article" date="2014" name="Front. Microbiol.">
        <title>High frequency of phylogenetically diverse reductive dehalogenase-homologous genes in deep subseafloor sedimentary metagenomes.</title>
        <authorList>
            <person name="Kawai M."/>
            <person name="Futagami T."/>
            <person name="Toyoda A."/>
            <person name="Takaki Y."/>
            <person name="Nishi S."/>
            <person name="Hori S."/>
            <person name="Arai W."/>
            <person name="Tsubouchi T."/>
            <person name="Morono Y."/>
            <person name="Uchiyama I."/>
            <person name="Ito T."/>
            <person name="Fujiyama A."/>
            <person name="Inagaki F."/>
            <person name="Takami H."/>
        </authorList>
    </citation>
    <scope>NUCLEOTIDE SEQUENCE</scope>
    <source>
        <strain evidence="1">Expedition CK06-06</strain>
    </source>
</reference>
<evidence type="ECO:0000313" key="1">
    <source>
        <dbReference type="EMBL" id="GAH00277.1"/>
    </source>
</evidence>
<dbReference type="EMBL" id="BART01028030">
    <property type="protein sequence ID" value="GAH00277.1"/>
    <property type="molecule type" value="Genomic_DNA"/>
</dbReference>
<protein>
    <submittedName>
        <fullName evidence="1">Uncharacterized protein</fullName>
    </submittedName>
</protein>